<dbReference type="NCBIfam" id="TIGR01563">
    <property type="entry name" value="gp16_SPP1"/>
    <property type="match status" value="1"/>
</dbReference>
<dbReference type="OrthoDB" id="18703at10239"/>
<dbReference type="GeneID" id="65974446"/>
<evidence type="ECO:0000313" key="4">
    <source>
        <dbReference type="Proteomes" id="UP000001781"/>
    </source>
</evidence>
<reference evidence="2 3" key="3">
    <citation type="submission" date="1999-08" db="EMBL/GenBank/DDBJ databases">
        <title>Analysis of the sequence, cos site and structural proteins of the Lactococcus lactis temperate bacteriophage BK5-T.</title>
        <authorList>
            <person name="Mahanivong C."/>
            <person name="Boyce J.D."/>
            <person name="Davidson B.E."/>
            <person name="Hillier A.J."/>
        </authorList>
    </citation>
    <scope>NUCLEOTIDE SEQUENCE [LARGE SCALE GENOMIC DNA]</scope>
</reference>
<dbReference type="Proteomes" id="UP000001781">
    <property type="component" value="Genome"/>
</dbReference>
<proteinExistence type="evidence at transcript level"/>
<dbReference type="GeneID" id="921310"/>
<sequence length="117" mass="13011">MVKTYKPNDFNRKCKIGVTKTVTTPTGGKIEKIDPATVLNVRFAAKMRSLALQFQIIGTTTADTLDIAIRHNKLVTKKMCVQIDDVLYNIINISSDESAKLIKFDILTLQAKKKKGA</sequence>
<dbReference type="Pfam" id="PF05521">
    <property type="entry name" value="Phage_HCP"/>
    <property type="match status" value="1"/>
</dbReference>
<dbReference type="Proteomes" id="UP000001720">
    <property type="component" value="Segment"/>
</dbReference>
<evidence type="ECO:0000313" key="2">
    <source>
        <dbReference type="EMBL" id="CAC80150.1"/>
    </source>
</evidence>
<evidence type="ECO:0008006" key="5">
    <source>
        <dbReference type="Google" id="ProtNLM"/>
    </source>
</evidence>
<keyword evidence="3" id="KW-1185">Reference proteome</keyword>
<evidence type="ECO:0000313" key="3">
    <source>
        <dbReference type="Proteomes" id="UP000001720"/>
    </source>
</evidence>
<dbReference type="RefSeq" id="YP_010133229.1">
    <property type="nucleotide sequence ID" value="NC_056724.1"/>
</dbReference>
<dbReference type="KEGG" id="vg:921310"/>
<reference evidence="1 4" key="4">
    <citation type="journal article" date="2001" name="Virology">
        <title>Comparative genomics of lactococcal phages: insight from the complete genome sequence of Lactococcus lactis phage BK5-T.</title>
        <authorList>
            <person name="Desiere F."/>
            <person name="Mahanivong C."/>
            <person name="Hillier A.J."/>
            <person name="Chandry P.S."/>
            <person name="Davidson B.E."/>
            <person name="Brussow H."/>
        </authorList>
    </citation>
    <scope>NUCLEOTIDE SEQUENCE</scope>
</reference>
<reference evidence="4" key="1">
    <citation type="journal article" date="1990" name="Appl. Environ. Microbiol.">
        <title>Molecular characterization of promoters of the Lactococcus lactis subsp. cremoris temperate bacteriophage BK5-T and identification of a phage gene implicated in the regulation of promoter activity.</title>
        <authorList>
            <person name="Lakshmidevi G."/>
            <person name="Davidson B.E."/>
            <person name="Hillier A.J."/>
        </authorList>
    </citation>
    <scope>NUCLEOTIDE SEQUENCE [LARGE SCALE GENOMIC DNA]</scope>
</reference>
<dbReference type="KEGG" id="vg:65974446"/>
<reference evidence="4" key="2">
    <citation type="journal article" date="1995" name="Appl. Environ. Microbiol.">
        <title>Sequence analysis of the Lactococcus lactis temperate bacteriophage BK5-T and demonstration that the phage DNA has cohesive ends.</title>
        <authorList>
            <person name="Boyce J.D."/>
            <person name="Davidson B.E."/>
            <person name="Hillier A.J."/>
        </authorList>
    </citation>
    <scope>NUCLEOTIDE SEQUENCE [LARGE SCALE GENOMIC DNA]</scope>
</reference>
<dbReference type="EMBL" id="AF176025">
    <property type="protein sequence ID" value="AAK56809.1"/>
    <property type="molecule type" value="Genomic_DNA"/>
</dbReference>
<accession>Q94MA7</accession>
<evidence type="ECO:0000313" key="1">
    <source>
        <dbReference type="EMBL" id="AAK56809.1"/>
    </source>
</evidence>
<dbReference type="RefSeq" id="NP_116501.1">
    <property type="nucleotide sequence ID" value="NC_002796.1"/>
</dbReference>
<organism evidence="1 4">
    <name type="scientific">Lactococcus phage BK5-T</name>
    <dbReference type="NCBI Taxonomy" id="31754"/>
    <lineage>
        <taxon>Viruses</taxon>
        <taxon>Duplodnaviria</taxon>
        <taxon>Heunggongvirae</taxon>
        <taxon>Uroviricota</taxon>
        <taxon>Caudoviricetes</taxon>
        <taxon>Sandinevirus</taxon>
        <taxon>Sandinevirus BK5T</taxon>
    </lineage>
</organism>
<dbReference type="EMBL" id="AJ245616">
    <property type="protein sequence ID" value="CAC80150.1"/>
    <property type="molecule type" value="mRNA"/>
</dbReference>
<dbReference type="InterPro" id="IPR008767">
    <property type="entry name" value="Phage_SPP1_head-tail_adaptor"/>
</dbReference>
<protein>
    <recommendedName>
        <fullName evidence="5">Head-tail joining protein</fullName>
    </recommendedName>
</protein>
<name>Q94MA7_9CAUD</name>